<evidence type="ECO:0000313" key="5">
    <source>
        <dbReference type="Proteomes" id="UP000198346"/>
    </source>
</evidence>
<dbReference type="InterPro" id="IPR013131">
    <property type="entry name" value="Mannitol_DH_N"/>
</dbReference>
<dbReference type="PANTHER" id="PTHR43362">
    <property type="entry name" value="MANNITOL DEHYDROGENASE DSF1-RELATED"/>
    <property type="match status" value="1"/>
</dbReference>
<reference evidence="4 5" key="1">
    <citation type="submission" date="2017-07" db="EMBL/GenBank/DDBJ databases">
        <authorList>
            <person name="Sun Z.S."/>
            <person name="Albrecht U."/>
            <person name="Echele G."/>
            <person name="Lee C.C."/>
        </authorList>
    </citation>
    <scope>NUCLEOTIDE SEQUENCE [LARGE SCALE GENOMIC DNA]</scope>
    <source>
        <strain evidence="4 5">CGMCC 1.12710</strain>
    </source>
</reference>
<dbReference type="SUPFAM" id="SSF51735">
    <property type="entry name" value="NAD(P)-binding Rossmann-fold domains"/>
    <property type="match status" value="1"/>
</dbReference>
<dbReference type="GO" id="GO:0016616">
    <property type="term" value="F:oxidoreductase activity, acting on the CH-OH group of donors, NAD or NADP as acceptor"/>
    <property type="evidence" value="ECO:0007669"/>
    <property type="project" value="TreeGrafter"/>
</dbReference>
<dbReference type="Gene3D" id="1.10.1040.10">
    <property type="entry name" value="N-(1-d-carboxylethyl)-l-norvaline Dehydrogenase, domain 2"/>
    <property type="match status" value="1"/>
</dbReference>
<keyword evidence="5" id="KW-1185">Reference proteome</keyword>
<dbReference type="Gene3D" id="3.40.50.720">
    <property type="entry name" value="NAD(P)-binding Rossmann-like Domain"/>
    <property type="match status" value="1"/>
</dbReference>
<name>A0A239PWD3_9PROT</name>
<gene>
    <name evidence="4" type="ORF">SAMN06297382_2275</name>
</gene>
<dbReference type="InterPro" id="IPR050988">
    <property type="entry name" value="Mannitol_DH/Oxidoreductase"/>
</dbReference>
<dbReference type="InterPro" id="IPR013118">
    <property type="entry name" value="Mannitol_DH_C"/>
</dbReference>
<dbReference type="OrthoDB" id="271711at2"/>
<keyword evidence="1" id="KW-0560">Oxidoreductase</keyword>
<sequence>MTQDPKTLPRLCERTAAQLRGGVVRPALDRRKLGAGQVHLGVGAFFKAHLAPYTQQAIERAGGGWGVIGVSLRRPDARDELAPQDHLFTVTETDAAGPRTTLIGVLKDMLVAPENPGAVVDALADPAVKIVTLTITEKGYCLDPASGALDENHPDIRRDLAHPEAPRTAAGLIAAALKKRLAARAPLAVLSCDNLSSNGARLRASVRRFAELWDPALARAVDDITAFPNTMVDRITPATTPADLDKIAERIGLRDEAAVVAEPFTQWVIEDRFMAARPAWEEAGALIVDDVAPYELAKLRLLNGAHSTIAYLGQLAGYDHVADVMAEPAFASFIAAMQTEEIAPTLRPVEGLAYETYIDALLERFRNPALRHRTAQIAMDGSQKLPPRLLETARAQLERGGPIERIALAIAAWIECLRGVDRRGAPIEINDPLADRLMRLSAEAGDDPEERAAAFLRFREVFGADLADSGRFRAALARGLAALRADGVIAAVKRINAGSPAQDSTGGVTA</sequence>
<dbReference type="Pfam" id="PF01232">
    <property type="entry name" value="Mannitol_dh"/>
    <property type="match status" value="1"/>
</dbReference>
<evidence type="ECO:0000259" key="2">
    <source>
        <dbReference type="Pfam" id="PF01232"/>
    </source>
</evidence>
<dbReference type="AlphaFoldDB" id="A0A239PWD3"/>
<dbReference type="InterPro" id="IPR000669">
    <property type="entry name" value="Mannitol_DH"/>
</dbReference>
<organism evidence="4 5">
    <name type="scientific">Amphiplicatus metriothermophilus</name>
    <dbReference type="NCBI Taxonomy" id="1519374"/>
    <lineage>
        <taxon>Bacteria</taxon>
        <taxon>Pseudomonadati</taxon>
        <taxon>Pseudomonadota</taxon>
        <taxon>Alphaproteobacteria</taxon>
        <taxon>Parvularculales</taxon>
        <taxon>Parvularculaceae</taxon>
        <taxon>Amphiplicatus</taxon>
    </lineage>
</organism>
<accession>A0A239PWD3</accession>
<dbReference type="Pfam" id="PF08125">
    <property type="entry name" value="Mannitol_dh_C"/>
    <property type="match status" value="1"/>
</dbReference>
<dbReference type="EMBL" id="FZQA01000005">
    <property type="protein sequence ID" value="SNT74619.1"/>
    <property type="molecule type" value="Genomic_DNA"/>
</dbReference>
<dbReference type="Proteomes" id="UP000198346">
    <property type="component" value="Unassembled WGS sequence"/>
</dbReference>
<dbReference type="InterPro" id="IPR036291">
    <property type="entry name" value="NAD(P)-bd_dom_sf"/>
</dbReference>
<evidence type="ECO:0000313" key="4">
    <source>
        <dbReference type="EMBL" id="SNT74619.1"/>
    </source>
</evidence>
<evidence type="ECO:0000256" key="1">
    <source>
        <dbReference type="ARBA" id="ARBA00023002"/>
    </source>
</evidence>
<dbReference type="InterPro" id="IPR008927">
    <property type="entry name" value="6-PGluconate_DH-like_C_sf"/>
</dbReference>
<feature type="domain" description="Mannitol dehydrogenase N-terminal" evidence="2">
    <location>
        <begin position="38"/>
        <end position="281"/>
    </location>
</feature>
<dbReference type="InterPro" id="IPR013328">
    <property type="entry name" value="6PGD_dom2"/>
</dbReference>
<feature type="domain" description="Mannitol dehydrogenase C-terminal" evidence="3">
    <location>
        <begin position="290"/>
        <end position="481"/>
    </location>
</feature>
<dbReference type="PANTHER" id="PTHR43362:SF1">
    <property type="entry name" value="MANNITOL DEHYDROGENASE 2-RELATED"/>
    <property type="match status" value="1"/>
</dbReference>
<proteinExistence type="predicted"/>
<dbReference type="SUPFAM" id="SSF48179">
    <property type="entry name" value="6-phosphogluconate dehydrogenase C-terminal domain-like"/>
    <property type="match status" value="1"/>
</dbReference>
<protein>
    <submittedName>
        <fullName evidence="4">Fructuronate reductase</fullName>
    </submittedName>
</protein>
<dbReference type="PRINTS" id="PR00084">
    <property type="entry name" value="MTLDHDRGNASE"/>
</dbReference>
<evidence type="ECO:0000259" key="3">
    <source>
        <dbReference type="Pfam" id="PF08125"/>
    </source>
</evidence>